<evidence type="ECO:0000256" key="8">
    <source>
        <dbReference type="ARBA" id="ARBA00022915"/>
    </source>
</evidence>
<dbReference type="PANTHER" id="PTHR43808">
    <property type="entry name" value="ACETYLORNITHINE DEACETYLASE"/>
    <property type="match status" value="1"/>
</dbReference>
<evidence type="ECO:0000313" key="12">
    <source>
        <dbReference type="EMBL" id="UQS81887.1"/>
    </source>
</evidence>
<comment type="cofactor">
    <cofactor evidence="2">
        <name>Zn(2+)</name>
        <dbReference type="ChEBI" id="CHEBI:29105"/>
    </cofactor>
</comment>
<accession>A0ABY4P8B7</accession>
<comment type="similarity">
    <text evidence="3">Belongs to the peptidase M20A family.</text>
</comment>
<dbReference type="Proteomes" id="UP000831495">
    <property type="component" value="Chromosome"/>
</dbReference>
<keyword evidence="10" id="KW-0170">Cobalt</keyword>
<reference evidence="12" key="1">
    <citation type="journal article" date="2022" name="Int. J. Syst. Evol. Microbiol.">
        <title>Apilactobacillus apisilvae sp. nov., Nicolia spurrieriana gen. nov. sp. nov., Bombilactobacillus folatiphilus sp. nov. and Bombilactobacillus thymidiniphilus sp. nov., four new lactic acid bacterial isolates from stingless bees Tetragonula carbonaria and Austroplebeia australis.</title>
        <authorList>
            <person name="Oliphant S.A."/>
            <person name="Watson-Haigh N.S."/>
            <person name="Sumby K.M."/>
            <person name="Gardner J."/>
            <person name="Groom S."/>
            <person name="Jiranek V."/>
        </authorList>
    </citation>
    <scope>NUCLEOTIDE SEQUENCE</scope>
    <source>
        <strain evidence="12">SG4_D2</strain>
    </source>
</reference>
<name>A0ABY4P8B7_9LACO</name>
<evidence type="ECO:0000256" key="2">
    <source>
        <dbReference type="ARBA" id="ARBA00001947"/>
    </source>
</evidence>
<keyword evidence="13" id="KW-1185">Reference proteome</keyword>
<dbReference type="InterPro" id="IPR036264">
    <property type="entry name" value="Bact_exopeptidase_dim_dom"/>
</dbReference>
<dbReference type="NCBIfam" id="NF006365">
    <property type="entry name" value="PRK08588.1"/>
    <property type="match status" value="1"/>
</dbReference>
<organism evidence="12 13">
    <name type="scientific">Bombilactobacillus folatiphilus</name>
    <dbReference type="NCBI Taxonomy" id="2923362"/>
    <lineage>
        <taxon>Bacteria</taxon>
        <taxon>Bacillati</taxon>
        <taxon>Bacillota</taxon>
        <taxon>Bacilli</taxon>
        <taxon>Lactobacillales</taxon>
        <taxon>Lactobacillaceae</taxon>
        <taxon>Bombilactobacillus</taxon>
    </lineage>
</organism>
<proteinExistence type="inferred from homology"/>
<dbReference type="RefSeq" id="WP_249514155.1">
    <property type="nucleotide sequence ID" value="NZ_CP093366.1"/>
</dbReference>
<evidence type="ECO:0000256" key="4">
    <source>
        <dbReference type="ARBA" id="ARBA00022605"/>
    </source>
</evidence>
<dbReference type="NCBIfam" id="TIGR01910">
    <property type="entry name" value="DapE-ArgE"/>
    <property type="match status" value="1"/>
</dbReference>
<dbReference type="InterPro" id="IPR010182">
    <property type="entry name" value="ArgE/DapE"/>
</dbReference>
<dbReference type="InterPro" id="IPR002933">
    <property type="entry name" value="Peptidase_M20"/>
</dbReference>
<sequence>MENKRAIKILTDLISLQTVNDRESQVADYLVDLFRNFDVQIERIEFAPQRDNLVMTVGKRGKMLGFSGHEDVVASGDLSQWQTPPFQGTQTVDRKLYGRGASDMKSGLAAMVVALLNLLESKQSLPGRVRLFATVGEETGEYGASQLVKLGYADDLAGMVIGEPSDLKVEVTHKGVIDYCVESTGKAAHSSTPEAGENAILPLVEFAQQAQQLFAQKQELDPVLGGLTHVISQIAGGEQINTVPAQASLCGNIRTIPAYPNEQIYQELDALIASLNQAGAHLKITYRYPEAPLPNQAHSALVQLAQQILQQDFQLSGELLAGTGATEASEYIKVANLPIIIVGPGNQETNHQVNEWVSVDNYLTACAFYQKLIWRFWANDKC</sequence>
<keyword evidence="9" id="KW-0457">Lysine biosynthesis</keyword>
<evidence type="ECO:0000256" key="9">
    <source>
        <dbReference type="ARBA" id="ARBA00023154"/>
    </source>
</evidence>
<dbReference type="Gene3D" id="3.40.630.10">
    <property type="entry name" value="Zn peptidases"/>
    <property type="match status" value="2"/>
</dbReference>
<dbReference type="Gene3D" id="3.30.70.360">
    <property type="match status" value="1"/>
</dbReference>
<dbReference type="SUPFAM" id="SSF55031">
    <property type="entry name" value="Bacterial exopeptidase dimerisation domain"/>
    <property type="match status" value="1"/>
</dbReference>
<comment type="cofactor">
    <cofactor evidence="1">
        <name>Co(2+)</name>
        <dbReference type="ChEBI" id="CHEBI:48828"/>
    </cofactor>
</comment>
<dbReference type="PANTHER" id="PTHR43808:SF8">
    <property type="entry name" value="PEPTIDASE M20 DIMERISATION DOMAIN-CONTAINING PROTEIN"/>
    <property type="match status" value="1"/>
</dbReference>
<feature type="domain" description="Peptidase M20 dimerisation" evidence="11">
    <location>
        <begin position="172"/>
        <end position="276"/>
    </location>
</feature>
<evidence type="ECO:0000256" key="3">
    <source>
        <dbReference type="ARBA" id="ARBA00006247"/>
    </source>
</evidence>
<gene>
    <name evidence="12" type="ORF">MOO45_06760</name>
</gene>
<evidence type="ECO:0000256" key="5">
    <source>
        <dbReference type="ARBA" id="ARBA00022723"/>
    </source>
</evidence>
<keyword evidence="7" id="KW-0862">Zinc</keyword>
<keyword evidence="8" id="KW-0220">Diaminopimelate biosynthesis</keyword>
<keyword evidence="5" id="KW-0479">Metal-binding</keyword>
<evidence type="ECO:0000256" key="10">
    <source>
        <dbReference type="ARBA" id="ARBA00023285"/>
    </source>
</evidence>
<protein>
    <submittedName>
        <fullName evidence="12">ArgE/DapE family deacylase</fullName>
    </submittedName>
</protein>
<dbReference type="Pfam" id="PF01546">
    <property type="entry name" value="Peptidase_M20"/>
    <property type="match status" value="1"/>
</dbReference>
<dbReference type="Pfam" id="PF07687">
    <property type="entry name" value="M20_dimer"/>
    <property type="match status" value="1"/>
</dbReference>
<dbReference type="InterPro" id="IPR050072">
    <property type="entry name" value="Peptidase_M20A"/>
</dbReference>
<dbReference type="EMBL" id="CP093366">
    <property type="protein sequence ID" value="UQS81887.1"/>
    <property type="molecule type" value="Genomic_DNA"/>
</dbReference>
<evidence type="ECO:0000256" key="7">
    <source>
        <dbReference type="ARBA" id="ARBA00022833"/>
    </source>
</evidence>
<evidence type="ECO:0000259" key="11">
    <source>
        <dbReference type="Pfam" id="PF07687"/>
    </source>
</evidence>
<evidence type="ECO:0000256" key="6">
    <source>
        <dbReference type="ARBA" id="ARBA00022801"/>
    </source>
</evidence>
<evidence type="ECO:0000256" key="1">
    <source>
        <dbReference type="ARBA" id="ARBA00001941"/>
    </source>
</evidence>
<evidence type="ECO:0000313" key="13">
    <source>
        <dbReference type="Proteomes" id="UP000831495"/>
    </source>
</evidence>
<keyword evidence="4" id="KW-0028">Amino-acid biosynthesis</keyword>
<dbReference type="SUPFAM" id="SSF53187">
    <property type="entry name" value="Zn-dependent exopeptidases"/>
    <property type="match status" value="1"/>
</dbReference>
<keyword evidence="6" id="KW-0378">Hydrolase</keyword>
<dbReference type="InterPro" id="IPR011650">
    <property type="entry name" value="Peptidase_M20_dimer"/>
</dbReference>
<dbReference type="CDD" id="cd08659">
    <property type="entry name" value="M20_ArgE_DapE-like"/>
    <property type="match status" value="1"/>
</dbReference>